<dbReference type="Proteomes" id="UP001242995">
    <property type="component" value="Unassembled WGS sequence"/>
</dbReference>
<dbReference type="AlphaFoldDB" id="A0AAW8DGH5"/>
<comment type="caution">
    <text evidence="1">The sequence shown here is derived from an EMBL/GenBank/DDBJ whole genome shotgun (WGS) entry which is preliminary data.</text>
</comment>
<evidence type="ECO:0000313" key="3">
    <source>
        <dbReference type="Proteomes" id="UP001230951"/>
    </source>
</evidence>
<evidence type="ECO:0000313" key="1">
    <source>
        <dbReference type="EMBL" id="MDP9905698.1"/>
    </source>
</evidence>
<proteinExistence type="predicted"/>
<organism evidence="1 4">
    <name type="scientific">Arthrobacter bambusae</name>
    <dbReference type="NCBI Taxonomy" id="1338426"/>
    <lineage>
        <taxon>Bacteria</taxon>
        <taxon>Bacillati</taxon>
        <taxon>Actinomycetota</taxon>
        <taxon>Actinomycetes</taxon>
        <taxon>Micrococcales</taxon>
        <taxon>Micrococcaceae</taxon>
        <taxon>Arthrobacter</taxon>
    </lineage>
</organism>
<sequence>MPALSLLHFADKYSARAGETVSFTALIHNASQGPVAAVELISRSLTNANVEQLAFDSQPGPERMTIPYLGSGESVSLDFGYIVRQSDVLHGGEIVSAMEIRFATDCGWAWDTCEAVVNMRGSHRGSWLQGPEQTASSDL</sequence>
<name>A0AAW8DGH5_9MICC</name>
<protein>
    <recommendedName>
        <fullName evidence="5">DUF11 domain-containing protein</fullName>
    </recommendedName>
</protein>
<keyword evidence="3" id="KW-1185">Reference proteome</keyword>
<accession>A0AAW8DGH5</accession>
<gene>
    <name evidence="1" type="ORF">J2S90_002669</name>
    <name evidence="2" type="ORF">J2S93_003233</name>
</gene>
<dbReference type="RefSeq" id="WP_059389446.1">
    <property type="nucleotide sequence ID" value="NZ_JAUSRG010000007.1"/>
</dbReference>
<evidence type="ECO:0008006" key="5">
    <source>
        <dbReference type="Google" id="ProtNLM"/>
    </source>
</evidence>
<dbReference type="EMBL" id="JAUSRG010000007">
    <property type="protein sequence ID" value="MDP9905698.1"/>
    <property type="molecule type" value="Genomic_DNA"/>
</dbReference>
<dbReference type="Proteomes" id="UP001230951">
    <property type="component" value="Unassembled WGS sequence"/>
</dbReference>
<reference evidence="1 3" key="1">
    <citation type="submission" date="2023-07" db="EMBL/GenBank/DDBJ databases">
        <title>Sorghum-associated microbial communities from plants grown in Nebraska, USA.</title>
        <authorList>
            <person name="Schachtman D."/>
        </authorList>
    </citation>
    <scope>NUCLEOTIDE SEQUENCE</scope>
    <source>
        <strain evidence="1">DS1006</strain>
        <strain evidence="2 3">DS1016</strain>
    </source>
</reference>
<evidence type="ECO:0000313" key="2">
    <source>
        <dbReference type="EMBL" id="MDQ0181794.1"/>
    </source>
</evidence>
<evidence type="ECO:0000313" key="4">
    <source>
        <dbReference type="Proteomes" id="UP001242995"/>
    </source>
</evidence>
<dbReference type="EMBL" id="JAUSTF010000007">
    <property type="protein sequence ID" value="MDQ0181794.1"/>
    <property type="molecule type" value="Genomic_DNA"/>
</dbReference>